<protein>
    <submittedName>
        <fullName evidence="1">Uncharacterized protein</fullName>
    </submittedName>
</protein>
<accession>A0A1V5ZM50</accession>
<comment type="caution">
    <text evidence="1">The sequence shown here is derived from an EMBL/GenBank/DDBJ whole genome shotgun (WGS) entry which is preliminary data.</text>
</comment>
<organism evidence="1">
    <name type="scientific">candidate division CPR1 bacterium ADurb.Bin160</name>
    <dbReference type="NCBI Taxonomy" id="1852826"/>
    <lineage>
        <taxon>Bacteria</taxon>
        <taxon>candidate division CPR1</taxon>
    </lineage>
</organism>
<dbReference type="EMBL" id="MWDB01000023">
    <property type="protein sequence ID" value="OQB41146.1"/>
    <property type="molecule type" value="Genomic_DNA"/>
</dbReference>
<gene>
    <name evidence="1" type="ORF">BWY04_01032</name>
</gene>
<sequence>MIITFPMLTSSTISPYVLPGICKVMEKALIAYNLDSIMQKYGGKYKRIYRAVNEGDVLDFPRGGTGGSQEPEVVHVPIPAPEGRREPTVSLYPGSGLSEHLSLEPTWIRFDTKKGTGIIGIKIIPMVVKSDISLGKLISDDINRKWLNTKITLLERKFLQLIYRAWKTFKIVSGIEIHGLTGDPKKDIIYATTKFGRDVLCAVDKADITSEKFKTVGIDRLFKLKWGSIVFCDEINKMAWFCLKDFKGICSQLSYTYLFSSIKSGMEKVYNDVAGVKKSASPFFRMKVPIRKIFGESLANTKMKQFSNILRESQKK</sequence>
<proteinExistence type="predicted"/>
<evidence type="ECO:0000313" key="1">
    <source>
        <dbReference type="EMBL" id="OQB41146.1"/>
    </source>
</evidence>
<name>A0A1V5ZM50_9BACT</name>
<dbReference type="Proteomes" id="UP000485621">
    <property type="component" value="Unassembled WGS sequence"/>
</dbReference>
<reference evidence="1" key="1">
    <citation type="submission" date="2017-02" db="EMBL/GenBank/DDBJ databases">
        <title>Delving into the versatile metabolic prowess of the omnipresent phylum Bacteroidetes.</title>
        <authorList>
            <person name="Nobu M.K."/>
            <person name="Mei R."/>
            <person name="Narihiro T."/>
            <person name="Kuroda K."/>
            <person name="Liu W.-T."/>
        </authorList>
    </citation>
    <scope>NUCLEOTIDE SEQUENCE</scope>
    <source>
        <strain evidence="1">ADurb.Bin160</strain>
    </source>
</reference>
<dbReference type="AlphaFoldDB" id="A0A1V5ZM50"/>